<feature type="signal peptide" evidence="1">
    <location>
        <begin position="1"/>
        <end position="27"/>
    </location>
</feature>
<organism evidence="2 3">
    <name type="scientific">Arundinibacter roseus</name>
    <dbReference type="NCBI Taxonomy" id="2070510"/>
    <lineage>
        <taxon>Bacteria</taxon>
        <taxon>Pseudomonadati</taxon>
        <taxon>Bacteroidota</taxon>
        <taxon>Cytophagia</taxon>
        <taxon>Cytophagales</taxon>
        <taxon>Spirosomataceae</taxon>
        <taxon>Arundinibacter</taxon>
    </lineage>
</organism>
<reference evidence="2 3" key="1">
    <citation type="submission" date="2019-02" db="EMBL/GenBank/DDBJ databases">
        <title>Arundinibacter roseus gen. nov., sp. nov., a new member of the family Cytophagaceae.</title>
        <authorList>
            <person name="Szuroczki S."/>
            <person name="Khayer B."/>
            <person name="Sproer C."/>
            <person name="Toumi M."/>
            <person name="Szabo A."/>
            <person name="Felfoldi T."/>
            <person name="Schumann P."/>
            <person name="Toth E."/>
        </authorList>
    </citation>
    <scope>NUCLEOTIDE SEQUENCE [LARGE SCALE GENOMIC DNA]</scope>
    <source>
        <strain evidence="2 3">DMA-k-7a</strain>
    </source>
</reference>
<gene>
    <name evidence="2" type="ORF">EZE20_07485</name>
</gene>
<evidence type="ECO:0000313" key="3">
    <source>
        <dbReference type="Proteomes" id="UP000295706"/>
    </source>
</evidence>
<keyword evidence="1" id="KW-0732">Signal</keyword>
<accession>A0A4R4KJ99</accession>
<dbReference type="InterPro" id="IPR026341">
    <property type="entry name" value="T9SS_type_B"/>
</dbReference>
<dbReference type="OrthoDB" id="1490014at2"/>
<dbReference type="Proteomes" id="UP000295706">
    <property type="component" value="Unassembled WGS sequence"/>
</dbReference>
<dbReference type="Gene3D" id="2.60.40.10">
    <property type="entry name" value="Immunoglobulins"/>
    <property type="match status" value="1"/>
</dbReference>
<sequence length="629" mass="70539">MNDLICGMKKIVRILFFLLSTYTSGHAAHIVGGEIRLEASNTSNRYTITMVQFWDENTLTNGNRDANAELLFFRKRDNRLMMKAVLPYIGSRKVSYQNKACAAFRSLQTVEGTYSTSVLLSSADFNDPEGYYVIWERCCRNDDINNIIQPGSSGMVFYLEFPPVSIPDSSPIFQFPNGEYICKDQFFTMDMSANDADGDNLVYSLVTPLRGNTSRNNPIGNDFPKSGYPLVEWSPGISLQNSIPGTPSLRINAATGMLSVTANQLGLFVFSVQCEEFRNGQKIGVVRRDFQLLVIECSQNSPPEPVITYNKKRTSEIEFCSERPVVLETEAAANWSYQWQLNGQNIPGAVASTITVQDTGRYSVVKSFTDICSKDTSSQQVKLKAGTPPGVNIEQESDTICEGEIIQLQTEENSGWRYQWQWEKEKLPDTTFYISVKNAGNYQLFIQDLKTGCINSDSSTVWIEKIKVETPLQLSVLRGNSLPLPSLVQSSAYPITYQWSPSESLNSPSDSTPICTPISSTDYIVQVTSPFGCLASDTIQVTVFDRIYIPDAFSPNGDGFNDLLEIQNGSAQIQKIMIYNRWGQVMFHSKGYDAPWDGSFRNERVPSGFYLYVIETPYYTYKGTLSVLY</sequence>
<proteinExistence type="predicted"/>
<dbReference type="NCBIfam" id="TIGR04131">
    <property type="entry name" value="Bac_Flav_CTERM"/>
    <property type="match status" value="1"/>
</dbReference>
<name>A0A4R4KJ99_9BACT</name>
<dbReference type="EMBL" id="SMJU01000004">
    <property type="protein sequence ID" value="TDB66952.1"/>
    <property type="molecule type" value="Genomic_DNA"/>
</dbReference>
<dbReference type="Pfam" id="PF13585">
    <property type="entry name" value="CHU_C"/>
    <property type="match status" value="1"/>
</dbReference>
<dbReference type="AlphaFoldDB" id="A0A4R4KJ99"/>
<protein>
    <submittedName>
        <fullName evidence="2">Gliding motility-associated C-terminal domain-containing protein</fullName>
    </submittedName>
</protein>
<evidence type="ECO:0000313" key="2">
    <source>
        <dbReference type="EMBL" id="TDB66952.1"/>
    </source>
</evidence>
<evidence type="ECO:0000256" key="1">
    <source>
        <dbReference type="SAM" id="SignalP"/>
    </source>
</evidence>
<dbReference type="InterPro" id="IPR013783">
    <property type="entry name" value="Ig-like_fold"/>
</dbReference>
<comment type="caution">
    <text evidence="2">The sequence shown here is derived from an EMBL/GenBank/DDBJ whole genome shotgun (WGS) entry which is preliminary data.</text>
</comment>
<feature type="chain" id="PRO_5020927271" evidence="1">
    <location>
        <begin position="28"/>
        <end position="629"/>
    </location>
</feature>
<keyword evidence="3" id="KW-1185">Reference proteome</keyword>